<reference evidence="1 2" key="1">
    <citation type="submission" date="2023-06" db="EMBL/GenBank/DDBJ databases">
        <authorList>
            <person name="Oyuntsetseg B."/>
            <person name="Kim S.B."/>
        </authorList>
    </citation>
    <scope>NUCLEOTIDE SEQUENCE [LARGE SCALE GENOMIC DNA]</scope>
    <source>
        <strain evidence="1 2">2-15</strain>
    </source>
</reference>
<evidence type="ECO:0000313" key="1">
    <source>
        <dbReference type="EMBL" id="WIX83189.1"/>
    </source>
</evidence>
<keyword evidence="2" id="KW-1185">Reference proteome</keyword>
<name>A0A9Y2INI8_9PSEU</name>
<dbReference type="EMBL" id="CP127294">
    <property type="protein sequence ID" value="WIX83189.1"/>
    <property type="molecule type" value="Genomic_DNA"/>
</dbReference>
<dbReference type="KEGG" id="acab:QRX50_21720"/>
<dbReference type="AlphaFoldDB" id="A0A9Y2INI8"/>
<proteinExistence type="predicted"/>
<organism evidence="1 2">
    <name type="scientific">Amycolatopsis carbonis</name>
    <dbReference type="NCBI Taxonomy" id="715471"/>
    <lineage>
        <taxon>Bacteria</taxon>
        <taxon>Bacillati</taxon>
        <taxon>Actinomycetota</taxon>
        <taxon>Actinomycetes</taxon>
        <taxon>Pseudonocardiales</taxon>
        <taxon>Pseudonocardiaceae</taxon>
        <taxon>Amycolatopsis</taxon>
    </lineage>
</organism>
<evidence type="ECO:0000313" key="2">
    <source>
        <dbReference type="Proteomes" id="UP001236014"/>
    </source>
</evidence>
<protein>
    <submittedName>
        <fullName evidence="1">Uncharacterized protein</fullName>
    </submittedName>
</protein>
<sequence length="50" mass="5750">MFRAVSSHVGKFVRRVTGGETGVRSNWTFWQRAEFDRTPGLVTDEVHRGE</sequence>
<gene>
    <name evidence="1" type="ORF">QRX50_21720</name>
</gene>
<dbReference type="RefSeq" id="WP_285973743.1">
    <property type="nucleotide sequence ID" value="NZ_CP127294.1"/>
</dbReference>
<dbReference type="Proteomes" id="UP001236014">
    <property type="component" value="Chromosome"/>
</dbReference>
<accession>A0A9Y2INI8</accession>